<organism evidence="2 3">
    <name type="scientific">Brachionus calyciflorus</name>
    <dbReference type="NCBI Taxonomy" id="104777"/>
    <lineage>
        <taxon>Eukaryota</taxon>
        <taxon>Metazoa</taxon>
        <taxon>Spiralia</taxon>
        <taxon>Gnathifera</taxon>
        <taxon>Rotifera</taxon>
        <taxon>Eurotatoria</taxon>
        <taxon>Monogononta</taxon>
        <taxon>Pseudotrocha</taxon>
        <taxon>Ploima</taxon>
        <taxon>Brachionidae</taxon>
        <taxon>Brachionus</taxon>
    </lineage>
</organism>
<name>A0A813Z6G9_9BILA</name>
<accession>A0A813Z6G9</accession>
<dbReference type="OrthoDB" id="10500638at2759"/>
<gene>
    <name evidence="2" type="ORF">OXX778_LOCUS11057</name>
</gene>
<evidence type="ECO:0000256" key="1">
    <source>
        <dbReference type="SAM" id="SignalP"/>
    </source>
</evidence>
<keyword evidence="3" id="KW-1185">Reference proteome</keyword>
<feature type="chain" id="PRO_5032405176" evidence="1">
    <location>
        <begin position="23"/>
        <end position="120"/>
    </location>
</feature>
<protein>
    <submittedName>
        <fullName evidence="2">Uncharacterized protein</fullName>
    </submittedName>
</protein>
<evidence type="ECO:0000313" key="2">
    <source>
        <dbReference type="EMBL" id="CAF0894025.1"/>
    </source>
</evidence>
<dbReference type="EMBL" id="CAJNOC010001829">
    <property type="protein sequence ID" value="CAF0894025.1"/>
    <property type="molecule type" value="Genomic_DNA"/>
</dbReference>
<feature type="signal peptide" evidence="1">
    <location>
        <begin position="1"/>
        <end position="22"/>
    </location>
</feature>
<evidence type="ECO:0000313" key="3">
    <source>
        <dbReference type="Proteomes" id="UP000663879"/>
    </source>
</evidence>
<reference evidence="2" key="1">
    <citation type="submission" date="2021-02" db="EMBL/GenBank/DDBJ databases">
        <authorList>
            <person name="Nowell W R."/>
        </authorList>
    </citation>
    <scope>NUCLEOTIDE SEQUENCE</scope>
    <source>
        <strain evidence="2">Ploen Becks lab</strain>
    </source>
</reference>
<comment type="caution">
    <text evidence="2">The sequence shown here is derived from an EMBL/GenBank/DDBJ whole genome shotgun (WGS) entry which is preliminary data.</text>
</comment>
<proteinExistence type="predicted"/>
<keyword evidence="1" id="KW-0732">Signal</keyword>
<dbReference type="AlphaFoldDB" id="A0A813Z6G9"/>
<sequence length="120" mass="14010">MNKNLQLISVVVIIATISLVNAKPLSSKDIKKQLLYEDLITYEKELNKKLLDLIENKIMSKRSDVDSRILELQAKMKERERYSKTKPGHGRFNFDEIGKRDVLESNESSEDALRSQYFNY</sequence>
<dbReference type="Proteomes" id="UP000663879">
    <property type="component" value="Unassembled WGS sequence"/>
</dbReference>